<evidence type="ECO:0000313" key="2">
    <source>
        <dbReference type="EMBL" id="MBW0523549.1"/>
    </source>
</evidence>
<feature type="compositionally biased region" description="Basic and acidic residues" evidence="1">
    <location>
        <begin position="47"/>
        <end position="60"/>
    </location>
</feature>
<comment type="caution">
    <text evidence="2">The sequence shown here is derived from an EMBL/GenBank/DDBJ whole genome shotgun (WGS) entry which is preliminary data.</text>
</comment>
<gene>
    <name evidence="2" type="ORF">O181_063264</name>
</gene>
<dbReference type="OrthoDB" id="2506710at2759"/>
<name>A0A9Q3EM30_9BASI</name>
<dbReference type="AlphaFoldDB" id="A0A9Q3EM30"/>
<accession>A0A9Q3EM30</accession>
<reference evidence="2" key="1">
    <citation type="submission" date="2021-03" db="EMBL/GenBank/DDBJ databases">
        <title>Draft genome sequence of rust myrtle Austropuccinia psidii MF-1, a brazilian biotype.</title>
        <authorList>
            <person name="Quecine M.C."/>
            <person name="Pachon D.M.R."/>
            <person name="Bonatelli M.L."/>
            <person name="Correr F.H."/>
            <person name="Franceschini L.M."/>
            <person name="Leite T.F."/>
            <person name="Margarido G.R.A."/>
            <person name="Almeida C.A."/>
            <person name="Ferrarezi J.A."/>
            <person name="Labate C.A."/>
        </authorList>
    </citation>
    <scope>NUCLEOTIDE SEQUENCE</scope>
    <source>
        <strain evidence="2">MF-1</strain>
    </source>
</reference>
<keyword evidence="3" id="KW-1185">Reference proteome</keyword>
<protein>
    <submittedName>
        <fullName evidence="2">Uncharacterized protein</fullName>
    </submittedName>
</protein>
<feature type="region of interest" description="Disordered" evidence="1">
    <location>
        <begin position="47"/>
        <end position="97"/>
    </location>
</feature>
<feature type="compositionally biased region" description="Polar residues" evidence="1">
    <location>
        <begin position="66"/>
        <end position="86"/>
    </location>
</feature>
<proteinExistence type="predicted"/>
<sequence>MKLPLRLTKFIGPEKTATLLKGWKPISFKGQVPQIKAWFEKQSMLSEDQKMKLAHSKENSPVEAPQASTSKRLPQQVPNKPKQTPKTNHKAPFQEQLEKGDNARFELKEDIQSSINNISLKNELPRKYTPFNDRNLLNLNNDLHHTVTSNAEVETACNFKDIPRLEEWTTFSGEGEYNHMELMKTIDMFKEEFNIPHEYTSSRLHSLFTKSAKKWYYKMRQDHAKHS</sequence>
<dbReference type="Proteomes" id="UP000765509">
    <property type="component" value="Unassembled WGS sequence"/>
</dbReference>
<dbReference type="EMBL" id="AVOT02030373">
    <property type="protein sequence ID" value="MBW0523549.1"/>
    <property type="molecule type" value="Genomic_DNA"/>
</dbReference>
<organism evidence="2 3">
    <name type="scientific">Austropuccinia psidii MF-1</name>
    <dbReference type="NCBI Taxonomy" id="1389203"/>
    <lineage>
        <taxon>Eukaryota</taxon>
        <taxon>Fungi</taxon>
        <taxon>Dikarya</taxon>
        <taxon>Basidiomycota</taxon>
        <taxon>Pucciniomycotina</taxon>
        <taxon>Pucciniomycetes</taxon>
        <taxon>Pucciniales</taxon>
        <taxon>Sphaerophragmiaceae</taxon>
        <taxon>Austropuccinia</taxon>
    </lineage>
</organism>
<evidence type="ECO:0000256" key="1">
    <source>
        <dbReference type="SAM" id="MobiDB-lite"/>
    </source>
</evidence>
<evidence type="ECO:0000313" key="3">
    <source>
        <dbReference type="Proteomes" id="UP000765509"/>
    </source>
</evidence>